<sequence length="179" mass="19765">MTQQNSPNPDVPIYNWTNTNILLSTFFWGYVVPQLPTGILSTKIGGKYIILIAMFMNSFASLLIPTVAIKIGIEGVAVCRVIQGLSQGVIVPSVHGLLGCWAPTHERTRMYGILVAGTVYYVSNKKSGNSFRLPKFTSLFTAELYAIERVLTYAVEQNFGDTVILSNSLSALLRKYHSQ</sequence>
<dbReference type="AlphaFoldDB" id="A0A6P7GWV7"/>
<evidence type="ECO:0000256" key="1">
    <source>
        <dbReference type="ARBA" id="ARBA00004141"/>
    </source>
</evidence>
<feature type="domain" description="Major facilitator superfamily (MFS) profile" evidence="6">
    <location>
        <begin position="1"/>
        <end position="179"/>
    </location>
</feature>
<keyword evidence="4 5" id="KW-0472">Membrane</keyword>
<dbReference type="InterPro" id="IPR027378">
    <property type="entry name" value="Nucleotide_channel_N"/>
</dbReference>
<comment type="subcellular location">
    <subcellularLocation>
        <location evidence="1">Membrane</location>
        <topology evidence="1">Multi-pass membrane protein</topology>
    </subcellularLocation>
</comment>
<organism evidence="7">
    <name type="scientific">Diabrotica virgifera virgifera</name>
    <name type="common">western corn rootworm</name>
    <dbReference type="NCBI Taxonomy" id="50390"/>
    <lineage>
        <taxon>Eukaryota</taxon>
        <taxon>Metazoa</taxon>
        <taxon>Ecdysozoa</taxon>
        <taxon>Arthropoda</taxon>
        <taxon>Hexapoda</taxon>
        <taxon>Insecta</taxon>
        <taxon>Pterygota</taxon>
        <taxon>Neoptera</taxon>
        <taxon>Endopterygota</taxon>
        <taxon>Coleoptera</taxon>
        <taxon>Polyphaga</taxon>
        <taxon>Cucujiformia</taxon>
        <taxon>Chrysomeloidea</taxon>
        <taxon>Chrysomelidae</taxon>
        <taxon>Galerucinae</taxon>
        <taxon>Diabroticina</taxon>
        <taxon>Diabroticites</taxon>
        <taxon>Diabrotica</taxon>
    </lineage>
</organism>
<accession>A0A6P7GWV7</accession>
<keyword evidence="3 5" id="KW-1133">Transmembrane helix</keyword>
<protein>
    <submittedName>
        <fullName evidence="7">Inorganic phosphate cotransporter</fullName>
    </submittedName>
</protein>
<dbReference type="RefSeq" id="XP_028154236.1">
    <property type="nucleotide sequence ID" value="XM_028298435.1"/>
</dbReference>
<dbReference type="PROSITE" id="PS50850">
    <property type="entry name" value="MFS"/>
    <property type="match status" value="1"/>
</dbReference>
<dbReference type="InterPro" id="IPR050382">
    <property type="entry name" value="MFS_Na/Anion_cotransporter"/>
</dbReference>
<dbReference type="GO" id="GO:0022857">
    <property type="term" value="F:transmembrane transporter activity"/>
    <property type="evidence" value="ECO:0007669"/>
    <property type="project" value="InterPro"/>
</dbReference>
<gene>
    <name evidence="7" type="primary">LOC114347766</name>
</gene>
<dbReference type="GO" id="GO:0006820">
    <property type="term" value="P:monoatomic anion transport"/>
    <property type="evidence" value="ECO:0007669"/>
    <property type="project" value="TreeGrafter"/>
</dbReference>
<evidence type="ECO:0000313" key="7">
    <source>
        <dbReference type="RefSeq" id="XP_028154236.1"/>
    </source>
</evidence>
<dbReference type="InParanoid" id="A0A6P7GWV7"/>
<feature type="transmembrane region" description="Helical" evidence="5">
    <location>
        <begin position="20"/>
        <end position="41"/>
    </location>
</feature>
<dbReference type="Gene3D" id="1.20.120.540">
    <property type="entry name" value="Voltage-gated potassium channels"/>
    <property type="match status" value="1"/>
</dbReference>
<evidence type="ECO:0000256" key="5">
    <source>
        <dbReference type="SAM" id="Phobius"/>
    </source>
</evidence>
<evidence type="ECO:0000256" key="4">
    <source>
        <dbReference type="ARBA" id="ARBA00023136"/>
    </source>
</evidence>
<dbReference type="InterPro" id="IPR011701">
    <property type="entry name" value="MFS"/>
</dbReference>
<name>A0A6P7GWV7_DIAVI</name>
<evidence type="ECO:0000256" key="2">
    <source>
        <dbReference type="ARBA" id="ARBA00022692"/>
    </source>
</evidence>
<dbReference type="Pfam" id="PF07690">
    <property type="entry name" value="MFS_1"/>
    <property type="match status" value="1"/>
</dbReference>
<reference evidence="7" key="1">
    <citation type="submission" date="2025-08" db="UniProtKB">
        <authorList>
            <consortium name="RefSeq"/>
        </authorList>
    </citation>
    <scope>IDENTIFICATION</scope>
    <source>
        <tissue evidence="7">Whole insect</tissue>
    </source>
</reference>
<keyword evidence="2 5" id="KW-0812">Transmembrane</keyword>
<evidence type="ECO:0000259" key="6">
    <source>
        <dbReference type="PROSITE" id="PS50850"/>
    </source>
</evidence>
<dbReference type="PANTHER" id="PTHR11662:SF280">
    <property type="entry name" value="FI21844P1-RELATED"/>
    <property type="match status" value="1"/>
</dbReference>
<dbReference type="SUPFAM" id="SSF103473">
    <property type="entry name" value="MFS general substrate transporter"/>
    <property type="match status" value="1"/>
</dbReference>
<proteinExistence type="predicted"/>
<feature type="transmembrane region" description="Helical" evidence="5">
    <location>
        <begin position="48"/>
        <end position="73"/>
    </location>
</feature>
<dbReference type="InterPro" id="IPR036259">
    <property type="entry name" value="MFS_trans_sf"/>
</dbReference>
<dbReference type="PANTHER" id="PTHR11662">
    <property type="entry name" value="SOLUTE CARRIER FAMILY 17"/>
    <property type="match status" value="1"/>
</dbReference>
<dbReference type="InterPro" id="IPR020846">
    <property type="entry name" value="MFS_dom"/>
</dbReference>
<evidence type="ECO:0000256" key="3">
    <source>
        <dbReference type="ARBA" id="ARBA00022989"/>
    </source>
</evidence>
<dbReference type="GO" id="GO:0016020">
    <property type="term" value="C:membrane"/>
    <property type="evidence" value="ECO:0007669"/>
    <property type="project" value="UniProtKB-SubCell"/>
</dbReference>